<feature type="non-terminal residue" evidence="1">
    <location>
        <position position="1"/>
    </location>
</feature>
<keyword evidence="2" id="KW-1185">Reference proteome</keyword>
<gene>
    <name evidence="1" type="ORF">LTS18_001230</name>
</gene>
<dbReference type="Proteomes" id="UP001186974">
    <property type="component" value="Unassembled WGS sequence"/>
</dbReference>
<accession>A0ACC3CTI0</accession>
<comment type="caution">
    <text evidence="1">The sequence shown here is derived from an EMBL/GenBank/DDBJ whole genome shotgun (WGS) entry which is preliminary data.</text>
</comment>
<evidence type="ECO:0000313" key="2">
    <source>
        <dbReference type="Proteomes" id="UP001186974"/>
    </source>
</evidence>
<reference evidence="1" key="1">
    <citation type="submission" date="2024-09" db="EMBL/GenBank/DDBJ databases">
        <title>Black Yeasts Isolated from many extreme environments.</title>
        <authorList>
            <person name="Coleine C."/>
            <person name="Stajich J.E."/>
            <person name="Selbmann L."/>
        </authorList>
    </citation>
    <scope>NUCLEOTIDE SEQUENCE</scope>
    <source>
        <strain evidence="1">CCFEE 5737</strain>
    </source>
</reference>
<proteinExistence type="predicted"/>
<protein>
    <submittedName>
        <fullName evidence="1">Uncharacterized protein</fullName>
    </submittedName>
</protein>
<feature type="non-terminal residue" evidence="1">
    <location>
        <position position="369"/>
    </location>
</feature>
<organism evidence="1 2">
    <name type="scientific">Coniosporium uncinatum</name>
    <dbReference type="NCBI Taxonomy" id="93489"/>
    <lineage>
        <taxon>Eukaryota</taxon>
        <taxon>Fungi</taxon>
        <taxon>Dikarya</taxon>
        <taxon>Ascomycota</taxon>
        <taxon>Pezizomycotina</taxon>
        <taxon>Dothideomycetes</taxon>
        <taxon>Dothideomycetes incertae sedis</taxon>
        <taxon>Coniosporium</taxon>
    </lineage>
</organism>
<dbReference type="EMBL" id="JAWDJW010011906">
    <property type="protein sequence ID" value="KAK3044460.1"/>
    <property type="molecule type" value="Genomic_DNA"/>
</dbReference>
<evidence type="ECO:0000313" key="1">
    <source>
        <dbReference type="EMBL" id="KAK3044460.1"/>
    </source>
</evidence>
<name>A0ACC3CTI0_9PEZI</name>
<sequence>RWIEDCAASRQVEGTGEDGADDEAVKEGGAVQPPKANYDALLELLERIDVVNSGVEGGVAFEAMREFWDGRPDYREVITFEDPFWDDLLPEAAFVARTFNEYCRKNEDARLQGMVEDRMPEVTKFAFLLQRHLRTLIEGVQRVALQDDDAEAEEDTVAQEFCVEQMLHIALTFDYTDEVGRRTMFSVMREALALAELPEECTKLVVEVLRTVCGSNAAGEKEFCGIVLEAVAEVHDAIMGEDETVSNKDSEDADESFHSARSELSNETATPTKTSRKGKKDVPATPEQEEMDEEKAIREIMVNMKCLHIAQCMLANVQCDLEDNNHLVTMLNNLVVPAVRSQEAPIRERGLLCLGLCCLLSKNLAQENL</sequence>